<keyword evidence="5 9" id="KW-0812">Transmembrane</keyword>
<dbReference type="EMBL" id="BPLR01015984">
    <property type="protein sequence ID" value="GIY80202.1"/>
    <property type="molecule type" value="Genomic_DNA"/>
</dbReference>
<dbReference type="GO" id="GO:0048878">
    <property type="term" value="P:chemical homeostasis"/>
    <property type="evidence" value="ECO:0007669"/>
    <property type="project" value="UniProtKB-ARBA"/>
</dbReference>
<dbReference type="PRINTS" id="PR00783">
    <property type="entry name" value="MINTRINSICP"/>
</dbReference>
<comment type="caution">
    <text evidence="11">The sequence shown here is derived from an EMBL/GenBank/DDBJ whole genome shotgun (WGS) entry which is preliminary data.</text>
</comment>
<reference evidence="11 12" key="1">
    <citation type="submission" date="2021-06" db="EMBL/GenBank/DDBJ databases">
        <title>Caerostris extrusa draft genome.</title>
        <authorList>
            <person name="Kono N."/>
            <person name="Arakawa K."/>
        </authorList>
    </citation>
    <scope>NUCLEOTIDE SEQUENCE [LARGE SCALE GENOMIC DNA]</scope>
</reference>
<proteinExistence type="inferred from homology"/>
<dbReference type="InterPro" id="IPR000425">
    <property type="entry name" value="MIP"/>
</dbReference>
<evidence type="ECO:0000313" key="11">
    <source>
        <dbReference type="EMBL" id="GIY80202.1"/>
    </source>
</evidence>
<organism evidence="11 12">
    <name type="scientific">Caerostris extrusa</name>
    <name type="common">Bark spider</name>
    <name type="synonym">Caerostris bankana</name>
    <dbReference type="NCBI Taxonomy" id="172846"/>
    <lineage>
        <taxon>Eukaryota</taxon>
        <taxon>Metazoa</taxon>
        <taxon>Ecdysozoa</taxon>
        <taxon>Arthropoda</taxon>
        <taxon>Chelicerata</taxon>
        <taxon>Arachnida</taxon>
        <taxon>Araneae</taxon>
        <taxon>Araneomorphae</taxon>
        <taxon>Entelegynae</taxon>
        <taxon>Araneoidea</taxon>
        <taxon>Araneidae</taxon>
        <taxon>Caerostris</taxon>
    </lineage>
</organism>
<comment type="subunit">
    <text evidence="3">Homotetramer.</text>
</comment>
<evidence type="ECO:0000256" key="3">
    <source>
        <dbReference type="ARBA" id="ARBA00011881"/>
    </source>
</evidence>
<dbReference type="InterPro" id="IPR023271">
    <property type="entry name" value="Aquaporin-like"/>
</dbReference>
<evidence type="ECO:0000256" key="10">
    <source>
        <dbReference type="SAM" id="Phobius"/>
    </source>
</evidence>
<dbReference type="CDD" id="cd00333">
    <property type="entry name" value="MIP"/>
    <property type="match status" value="1"/>
</dbReference>
<keyword evidence="12" id="KW-1185">Reference proteome</keyword>
<keyword evidence="8 10" id="KW-0472">Membrane</keyword>
<dbReference type="GO" id="GO:0015250">
    <property type="term" value="F:water channel activity"/>
    <property type="evidence" value="ECO:0007669"/>
    <property type="project" value="UniProtKB-ARBA"/>
</dbReference>
<dbReference type="AlphaFoldDB" id="A0AAV4WBL4"/>
<dbReference type="Proteomes" id="UP001054945">
    <property type="component" value="Unassembled WGS sequence"/>
</dbReference>
<accession>A0AAV4WBL4</accession>
<evidence type="ECO:0000256" key="8">
    <source>
        <dbReference type="ARBA" id="ARBA00023136"/>
    </source>
</evidence>
<evidence type="ECO:0000256" key="2">
    <source>
        <dbReference type="ARBA" id="ARBA00006175"/>
    </source>
</evidence>
<gene>
    <name evidence="11" type="primary">AAEL003512</name>
    <name evidence="11" type="ORF">CEXT_217071</name>
</gene>
<comment type="subcellular location">
    <subcellularLocation>
        <location evidence="1">Membrane</location>
        <topology evidence="1">Multi-pass membrane protein</topology>
    </subcellularLocation>
</comment>
<feature type="transmembrane region" description="Helical" evidence="10">
    <location>
        <begin position="243"/>
        <end position="267"/>
    </location>
</feature>
<feature type="transmembrane region" description="Helical" evidence="10">
    <location>
        <begin position="287"/>
        <end position="308"/>
    </location>
</feature>
<keyword evidence="4 9" id="KW-0813">Transport</keyword>
<dbReference type="Gene3D" id="1.20.1080.10">
    <property type="entry name" value="Glycerol uptake facilitator protein"/>
    <property type="match status" value="1"/>
</dbReference>
<evidence type="ECO:0000256" key="6">
    <source>
        <dbReference type="ARBA" id="ARBA00022737"/>
    </source>
</evidence>
<dbReference type="Pfam" id="PF00230">
    <property type="entry name" value="MIP"/>
    <property type="match status" value="1"/>
</dbReference>
<dbReference type="InterPro" id="IPR034294">
    <property type="entry name" value="Aquaporin_transptr"/>
</dbReference>
<keyword evidence="6" id="KW-0677">Repeat</keyword>
<feature type="transmembrane region" description="Helical" evidence="10">
    <location>
        <begin position="201"/>
        <end position="222"/>
    </location>
</feature>
<dbReference type="SUPFAM" id="SSF81338">
    <property type="entry name" value="Aquaporin-like"/>
    <property type="match status" value="1"/>
</dbReference>
<dbReference type="FunFam" id="1.20.1080.10:FF:000009">
    <property type="entry name" value="aquaporin-4 isoform X1"/>
    <property type="match status" value="1"/>
</dbReference>
<sequence length="415" mass="44523">MCSTFGSVAAYSAASEINSRCEVDTSSSRSDDTPREILTSPNETLRFAGIVCSTLSPHSRVVILIQGKEPRGERIIPNRIHPSICVVFICLPSGARLSLSLSSSLPPSTAGVVGYKYRLLPPASSHFRLRFLPSLQESHAARSRMGRVRKFRAVLGIDELSWSSTLWRSLPAEFLGTGFLVLVACGSTTSWGTEYDMSPSIVQIALCFGLIVATMVQCICHISGGHINPAVTAGMLVAGHCSIVRAVLYVVMQCAGGIAGAAVLKSVTPDDVNTTLGMTALHPKVSAIQGTGVEFLITFVLVFTVFGVCDANRLDVKGSAPLAIGLSITACHLWAIRYTGSSMNTARSFGPAVVLNNWDNHWVYWVGPILGGVVAGLIYEFLFSANPPDKEELERAKMHALQAYNDKDSDRTTSI</sequence>
<feature type="transmembrane region" description="Helical" evidence="10">
    <location>
        <begin position="320"/>
        <end position="340"/>
    </location>
</feature>
<evidence type="ECO:0000256" key="5">
    <source>
        <dbReference type="ARBA" id="ARBA00022692"/>
    </source>
</evidence>
<evidence type="ECO:0000313" key="12">
    <source>
        <dbReference type="Proteomes" id="UP001054945"/>
    </source>
</evidence>
<evidence type="ECO:0000256" key="9">
    <source>
        <dbReference type="RuleBase" id="RU000477"/>
    </source>
</evidence>
<keyword evidence="7 10" id="KW-1133">Transmembrane helix</keyword>
<comment type="similarity">
    <text evidence="2 9">Belongs to the MIP/aquaporin (TC 1.A.8) family.</text>
</comment>
<dbReference type="PANTHER" id="PTHR19139:SF199">
    <property type="entry name" value="MIP17260P"/>
    <property type="match status" value="1"/>
</dbReference>
<name>A0AAV4WBL4_CAEEX</name>
<feature type="transmembrane region" description="Helical" evidence="10">
    <location>
        <begin position="170"/>
        <end position="189"/>
    </location>
</feature>
<feature type="transmembrane region" description="Helical" evidence="10">
    <location>
        <begin position="362"/>
        <end position="382"/>
    </location>
</feature>
<evidence type="ECO:0000256" key="1">
    <source>
        <dbReference type="ARBA" id="ARBA00004141"/>
    </source>
</evidence>
<dbReference type="PANTHER" id="PTHR19139">
    <property type="entry name" value="AQUAPORIN TRANSPORTER"/>
    <property type="match status" value="1"/>
</dbReference>
<dbReference type="NCBIfam" id="TIGR00861">
    <property type="entry name" value="MIP"/>
    <property type="match status" value="1"/>
</dbReference>
<evidence type="ECO:0000256" key="7">
    <source>
        <dbReference type="ARBA" id="ARBA00022989"/>
    </source>
</evidence>
<protein>
    <submittedName>
        <fullName evidence="11">Aquaporin AQPAe.a</fullName>
    </submittedName>
</protein>
<dbReference type="GO" id="GO:0005886">
    <property type="term" value="C:plasma membrane"/>
    <property type="evidence" value="ECO:0007669"/>
    <property type="project" value="TreeGrafter"/>
</dbReference>
<evidence type="ECO:0000256" key="4">
    <source>
        <dbReference type="ARBA" id="ARBA00022448"/>
    </source>
</evidence>